<evidence type="ECO:0000313" key="2">
    <source>
        <dbReference type="Proteomes" id="UP000620266"/>
    </source>
</evidence>
<comment type="caution">
    <text evidence="1">The sequence shown here is derived from an EMBL/GenBank/DDBJ whole genome shotgun (WGS) entry which is preliminary data.</text>
</comment>
<name>A0A8J2UNB2_9BURK</name>
<dbReference type="Proteomes" id="UP000620266">
    <property type="component" value="Unassembled WGS sequence"/>
</dbReference>
<reference evidence="1" key="2">
    <citation type="submission" date="2020-09" db="EMBL/GenBank/DDBJ databases">
        <authorList>
            <person name="Sun Q."/>
            <person name="Sedlacek I."/>
        </authorList>
    </citation>
    <scope>NUCLEOTIDE SEQUENCE</scope>
    <source>
        <strain evidence="1">CCM 7086</strain>
    </source>
</reference>
<dbReference type="EMBL" id="BMCG01000004">
    <property type="protein sequence ID" value="GGC11739.1"/>
    <property type="molecule type" value="Genomic_DNA"/>
</dbReference>
<organism evidence="1 2">
    <name type="scientific">Oxalicibacterium flavum</name>
    <dbReference type="NCBI Taxonomy" id="179467"/>
    <lineage>
        <taxon>Bacteria</taxon>
        <taxon>Pseudomonadati</taxon>
        <taxon>Pseudomonadota</taxon>
        <taxon>Betaproteobacteria</taxon>
        <taxon>Burkholderiales</taxon>
        <taxon>Oxalobacteraceae</taxon>
        <taxon>Oxalicibacterium</taxon>
    </lineage>
</organism>
<proteinExistence type="predicted"/>
<sequence>MDHPRPPKLYYFSERDKLERSLTLGEFRLVPPTLAPAAGGDAEFLILSLAQQPDGALFEGKQSADAYLVVHDAETFGERLHRAVQRVLPNWTGIDAAMSYGKTSPLGRLFSKDRQHAAEGEWRFAWRPIQSRAAAHPVVVQLGSIADIAELRVINA</sequence>
<accession>A0A8J2UNB2</accession>
<dbReference type="AlphaFoldDB" id="A0A8J2UNB2"/>
<keyword evidence="2" id="KW-1185">Reference proteome</keyword>
<protein>
    <submittedName>
        <fullName evidence="1">Uncharacterized protein</fullName>
    </submittedName>
</protein>
<evidence type="ECO:0000313" key="1">
    <source>
        <dbReference type="EMBL" id="GGC11739.1"/>
    </source>
</evidence>
<gene>
    <name evidence="1" type="ORF">GCM10007205_21100</name>
</gene>
<reference evidence="1" key="1">
    <citation type="journal article" date="2014" name="Int. J. Syst. Evol. Microbiol.">
        <title>Complete genome sequence of Corynebacterium casei LMG S-19264T (=DSM 44701T), isolated from a smear-ripened cheese.</title>
        <authorList>
            <consortium name="US DOE Joint Genome Institute (JGI-PGF)"/>
            <person name="Walter F."/>
            <person name="Albersmeier A."/>
            <person name="Kalinowski J."/>
            <person name="Ruckert C."/>
        </authorList>
    </citation>
    <scope>NUCLEOTIDE SEQUENCE</scope>
    <source>
        <strain evidence="1">CCM 7086</strain>
    </source>
</reference>